<accession>A0A2G5FSE5</accession>
<dbReference type="SUPFAM" id="SSF48208">
    <property type="entry name" value="Six-hairpin glycosidases"/>
    <property type="match status" value="1"/>
</dbReference>
<dbReference type="EMBL" id="NIQU01000002">
    <property type="protein sequence ID" value="PIA70895.1"/>
    <property type="molecule type" value="Genomic_DNA"/>
</dbReference>
<dbReference type="PANTHER" id="PTHR15108">
    <property type="entry name" value="N-ACYLGLUCOSAMINE-2-EPIMERASE"/>
    <property type="match status" value="1"/>
</dbReference>
<dbReference type="GO" id="GO:0016853">
    <property type="term" value="F:isomerase activity"/>
    <property type="evidence" value="ECO:0007669"/>
    <property type="project" value="UniProtKB-KW"/>
</dbReference>
<comment type="similarity">
    <text evidence="1">Belongs to the N-acylglucosamine 2-epimerase family.</text>
</comment>
<sequence>MALTRIRLRPSGITPRCVWSTTVKAPAWRPDSWLCQPAHLTWLNDECLRLLPFARGAKVEQGFAALDVHGRLPEGAIAELIHTTRMTHCFALAHIQGIPGHAALVDHGLAALRGALWDEAHGGWFADATRSGGKSAYLHAFVALAASSARVAGRPAAQALLDDAIEIIERHFWSEEEGALRESFNRDWRDEEAYRGANSNMHGVEAFLALADVTGNALWLQRALRIAERLIHRHAAACGHVVVEHFDAHWQALPEYNADNRADPFRPYGSTPGHAFEWARLLLHLEAALTKAVLAAPDWLLIDAKGLFASACQHAWQADGAPGLVYSLDWNQQPVVRARLHWVHAEAVAAAAALVQRTGEAAYEQWYRQGWAFITEHFIDLHGGSWHHELDEHNQPAARIWAGKPDLYHAYQAVLLPPLALAPSLATALAADVTRR</sequence>
<keyword evidence="2 3" id="KW-0413">Isomerase</keyword>
<dbReference type="GO" id="GO:0005975">
    <property type="term" value="P:carbohydrate metabolic process"/>
    <property type="evidence" value="ECO:0007669"/>
    <property type="project" value="InterPro"/>
</dbReference>
<dbReference type="Proteomes" id="UP000229504">
    <property type="component" value="Unassembled WGS sequence"/>
</dbReference>
<dbReference type="Pfam" id="PF07221">
    <property type="entry name" value="GlcNAc_2-epim"/>
    <property type="match status" value="1"/>
</dbReference>
<dbReference type="InterPro" id="IPR008928">
    <property type="entry name" value="6-hairpin_glycosidase_sf"/>
</dbReference>
<evidence type="ECO:0000313" key="3">
    <source>
        <dbReference type="EMBL" id="PIA70895.1"/>
    </source>
</evidence>
<reference evidence="4" key="1">
    <citation type="submission" date="2017-06" db="EMBL/GenBank/DDBJ databases">
        <authorList>
            <person name="Rastogi G."/>
            <person name="Vaishampayan P."/>
            <person name="Seuylemezian A."/>
        </authorList>
    </citation>
    <scope>NUCLEOTIDE SEQUENCE [LARGE SCALE GENOMIC DNA]</scope>
    <source>
        <strain evidence="4">PI11</strain>
    </source>
</reference>
<evidence type="ECO:0000256" key="1">
    <source>
        <dbReference type="ARBA" id="ARBA00008558"/>
    </source>
</evidence>
<dbReference type="InterPro" id="IPR010819">
    <property type="entry name" value="AGE/CE"/>
</dbReference>
<dbReference type="InterPro" id="IPR012341">
    <property type="entry name" value="6hp_glycosidase-like_sf"/>
</dbReference>
<evidence type="ECO:0000313" key="4">
    <source>
        <dbReference type="Proteomes" id="UP000229504"/>
    </source>
</evidence>
<proteinExistence type="inferred from homology"/>
<name>A0A2G5FSE5_9PSED</name>
<protein>
    <submittedName>
        <fullName evidence="3">Sugar isomerase</fullName>
    </submittedName>
</protein>
<gene>
    <name evidence="3" type="ORF">CDO35_07865</name>
</gene>
<evidence type="ECO:0000256" key="2">
    <source>
        <dbReference type="ARBA" id="ARBA00023235"/>
    </source>
</evidence>
<organism evidence="3 4">
    <name type="scientific">Pseudomonas sediminis</name>
    <dbReference type="NCBI Taxonomy" id="1691904"/>
    <lineage>
        <taxon>Bacteria</taxon>
        <taxon>Pseudomonadati</taxon>
        <taxon>Pseudomonadota</taxon>
        <taxon>Gammaproteobacteria</taxon>
        <taxon>Pseudomonadales</taxon>
        <taxon>Pseudomonadaceae</taxon>
        <taxon>Pseudomonas</taxon>
    </lineage>
</organism>
<dbReference type="AlphaFoldDB" id="A0A2G5FSE5"/>
<comment type="caution">
    <text evidence="3">The sequence shown here is derived from an EMBL/GenBank/DDBJ whole genome shotgun (WGS) entry which is preliminary data.</text>
</comment>
<dbReference type="Gene3D" id="1.50.10.10">
    <property type="match status" value="1"/>
</dbReference>